<keyword evidence="3" id="KW-1185">Reference proteome</keyword>
<dbReference type="RefSeq" id="XP_038778518.1">
    <property type="nucleotide sequence ID" value="XM_038922590.1"/>
</dbReference>
<reference evidence="2" key="1">
    <citation type="submission" date="2020-10" db="EMBL/GenBank/DDBJ databases">
        <authorList>
            <person name="Roach M.J.R."/>
        </authorList>
    </citation>
    <scope>NUCLEOTIDE SEQUENCE</scope>
    <source>
        <strain evidence="2">CBS 1945</strain>
    </source>
</reference>
<dbReference type="EMBL" id="CP064813">
    <property type="protein sequence ID" value="QPG74953.1"/>
    <property type="molecule type" value="Genomic_DNA"/>
</dbReference>
<dbReference type="GeneID" id="62195693"/>
<evidence type="ECO:0000313" key="2">
    <source>
        <dbReference type="EMBL" id="QPG74953.1"/>
    </source>
</evidence>
<dbReference type="Proteomes" id="UP000662931">
    <property type="component" value="Chromosome 2"/>
</dbReference>
<dbReference type="AlphaFoldDB" id="A0A875S204"/>
<sequence length="197" mass="19373">MKFSSTAAIATLAAVANADLTSAEVSAVNGLFLDIESNEAEYLGFMETAVDFSFPTALIGLVEEMITYTDDSYTTLFETIPADEYAEITQLAVTLPWYSSRLESLFEATAAASSAAATTEAASSAAATTEAASSAAATTEAASSAAASSAAATTVAVVSSAAASSTAAAVSTFTGGAAAAGMAGLSVGASILAVLLL</sequence>
<evidence type="ECO:0000313" key="3">
    <source>
        <dbReference type="Proteomes" id="UP000662931"/>
    </source>
</evidence>
<accession>A0A875S204</accession>
<name>A0A875S204_EENNA</name>
<evidence type="ECO:0000256" key="1">
    <source>
        <dbReference type="SAM" id="SignalP"/>
    </source>
</evidence>
<organism evidence="2 3">
    <name type="scientific">Eeniella nana</name>
    <name type="common">Yeast</name>
    <name type="synonym">Brettanomyces nanus</name>
    <dbReference type="NCBI Taxonomy" id="13502"/>
    <lineage>
        <taxon>Eukaryota</taxon>
        <taxon>Fungi</taxon>
        <taxon>Dikarya</taxon>
        <taxon>Ascomycota</taxon>
        <taxon>Saccharomycotina</taxon>
        <taxon>Pichiomycetes</taxon>
        <taxon>Pichiales</taxon>
        <taxon>Pichiaceae</taxon>
        <taxon>Brettanomyces</taxon>
    </lineage>
</organism>
<feature type="signal peptide" evidence="1">
    <location>
        <begin position="1"/>
        <end position="18"/>
    </location>
</feature>
<proteinExistence type="predicted"/>
<dbReference type="Pfam" id="PF00660">
    <property type="entry name" value="SRP1_TIP1"/>
    <property type="match status" value="1"/>
</dbReference>
<dbReference type="OrthoDB" id="4069694at2759"/>
<dbReference type="KEGG" id="bnn:FOA43_002292"/>
<protein>
    <submittedName>
        <fullName evidence="2">Uncharacterized protein</fullName>
    </submittedName>
</protein>
<gene>
    <name evidence="2" type="ORF">FOA43_002292</name>
</gene>
<dbReference type="PROSITE" id="PS00724">
    <property type="entry name" value="SRP1_TIP1"/>
    <property type="match status" value="1"/>
</dbReference>
<dbReference type="InterPro" id="IPR000992">
    <property type="entry name" value="SRP1_TIP1"/>
</dbReference>
<keyword evidence="1" id="KW-0732">Signal</keyword>
<feature type="chain" id="PRO_5034039936" evidence="1">
    <location>
        <begin position="19"/>
        <end position="197"/>
    </location>
</feature>